<organism evidence="1 2">
    <name type="scientific">Melanomma pulvis-pyrius CBS 109.77</name>
    <dbReference type="NCBI Taxonomy" id="1314802"/>
    <lineage>
        <taxon>Eukaryota</taxon>
        <taxon>Fungi</taxon>
        <taxon>Dikarya</taxon>
        <taxon>Ascomycota</taxon>
        <taxon>Pezizomycotina</taxon>
        <taxon>Dothideomycetes</taxon>
        <taxon>Pleosporomycetidae</taxon>
        <taxon>Pleosporales</taxon>
        <taxon>Melanommataceae</taxon>
        <taxon>Melanomma</taxon>
    </lineage>
</organism>
<evidence type="ECO:0000313" key="1">
    <source>
        <dbReference type="EMBL" id="KAF2791251.1"/>
    </source>
</evidence>
<proteinExistence type="predicted"/>
<sequence length="243" mass="28262">MPWHVPSQVQIREFSKCNDNSLLSYLAARRVSAGFLIEIDQFIRGHVELMDYPSGKDFLEMLTHLPPLEAYQYFLKGYTRPARYMDGIIVSGDFSLPAGFRPTSLGMIKDKELEDFFDGFDYRYDILDRIDREVSAACVDLIYGRPVSSGLRRLVCYAVWGNPVDAYKWYEYNYQQEYMPHRYLPEHVILGDLPKSKDYTEPEPSVLSGWKRHRDVRSRMARAKDEGVGMSSFLVREGVVIMR</sequence>
<evidence type="ECO:0000313" key="2">
    <source>
        <dbReference type="Proteomes" id="UP000799757"/>
    </source>
</evidence>
<reference evidence="1" key="1">
    <citation type="journal article" date="2020" name="Stud. Mycol.">
        <title>101 Dothideomycetes genomes: a test case for predicting lifestyles and emergence of pathogens.</title>
        <authorList>
            <person name="Haridas S."/>
            <person name="Albert R."/>
            <person name="Binder M."/>
            <person name="Bloem J."/>
            <person name="Labutti K."/>
            <person name="Salamov A."/>
            <person name="Andreopoulos B."/>
            <person name="Baker S."/>
            <person name="Barry K."/>
            <person name="Bills G."/>
            <person name="Bluhm B."/>
            <person name="Cannon C."/>
            <person name="Castanera R."/>
            <person name="Culley D."/>
            <person name="Daum C."/>
            <person name="Ezra D."/>
            <person name="Gonzalez J."/>
            <person name="Henrissat B."/>
            <person name="Kuo A."/>
            <person name="Liang C."/>
            <person name="Lipzen A."/>
            <person name="Lutzoni F."/>
            <person name="Magnuson J."/>
            <person name="Mondo S."/>
            <person name="Nolan M."/>
            <person name="Ohm R."/>
            <person name="Pangilinan J."/>
            <person name="Park H.-J."/>
            <person name="Ramirez L."/>
            <person name="Alfaro M."/>
            <person name="Sun H."/>
            <person name="Tritt A."/>
            <person name="Yoshinaga Y."/>
            <person name="Zwiers L.-H."/>
            <person name="Turgeon B."/>
            <person name="Goodwin S."/>
            <person name="Spatafora J."/>
            <person name="Crous P."/>
            <person name="Grigoriev I."/>
        </authorList>
    </citation>
    <scope>NUCLEOTIDE SEQUENCE</scope>
    <source>
        <strain evidence="1">CBS 109.77</strain>
    </source>
</reference>
<protein>
    <submittedName>
        <fullName evidence="1">Uncharacterized protein</fullName>
    </submittedName>
</protein>
<accession>A0A6A6X4U0</accession>
<dbReference type="OrthoDB" id="3882589at2759"/>
<keyword evidence="2" id="KW-1185">Reference proteome</keyword>
<dbReference type="EMBL" id="MU002029">
    <property type="protein sequence ID" value="KAF2791251.1"/>
    <property type="molecule type" value="Genomic_DNA"/>
</dbReference>
<name>A0A6A6X4U0_9PLEO</name>
<gene>
    <name evidence="1" type="ORF">K505DRAFT_389450</name>
</gene>
<dbReference type="Proteomes" id="UP000799757">
    <property type="component" value="Unassembled WGS sequence"/>
</dbReference>
<dbReference type="AlphaFoldDB" id="A0A6A6X4U0"/>